<evidence type="ECO:0000256" key="2">
    <source>
        <dbReference type="SAM" id="Phobius"/>
    </source>
</evidence>
<feature type="transmembrane region" description="Helical" evidence="2">
    <location>
        <begin position="158"/>
        <end position="180"/>
    </location>
</feature>
<dbReference type="EMBL" id="PYNS01000033">
    <property type="protein sequence ID" value="PSV07563.1"/>
    <property type="molecule type" value="Genomic_DNA"/>
</dbReference>
<dbReference type="PANTHER" id="PTHR43298">
    <property type="entry name" value="MULTIDRUG RESISTANCE PROTEIN NORM-RELATED"/>
    <property type="match status" value="1"/>
</dbReference>
<feature type="transmembrane region" description="Helical" evidence="2">
    <location>
        <begin position="308"/>
        <end position="330"/>
    </location>
</feature>
<keyword evidence="2" id="KW-0472">Membrane</keyword>
<evidence type="ECO:0000313" key="4">
    <source>
        <dbReference type="Proteomes" id="UP000240530"/>
    </source>
</evidence>
<feature type="transmembrane region" description="Helical" evidence="2">
    <location>
        <begin position="128"/>
        <end position="151"/>
    </location>
</feature>
<keyword evidence="1" id="KW-0813">Transport</keyword>
<feature type="transmembrane region" description="Helical" evidence="2">
    <location>
        <begin position="88"/>
        <end position="108"/>
    </location>
</feature>
<feature type="transmembrane region" description="Helical" evidence="2">
    <location>
        <begin position="342"/>
        <end position="362"/>
    </location>
</feature>
<gene>
    <name evidence="3" type="ORF">C0W93_19645</name>
</gene>
<evidence type="ECO:0000256" key="1">
    <source>
        <dbReference type="ARBA" id="ARBA00022448"/>
    </source>
</evidence>
<dbReference type="Proteomes" id="UP000240530">
    <property type="component" value="Unassembled WGS sequence"/>
</dbReference>
<name>A0A2T3KQ58_PHOLD</name>
<feature type="transmembrane region" description="Helical" evidence="2">
    <location>
        <begin position="374"/>
        <end position="394"/>
    </location>
</feature>
<evidence type="ECO:0000313" key="3">
    <source>
        <dbReference type="EMBL" id="PSV07563.1"/>
    </source>
</evidence>
<proteinExistence type="predicted"/>
<keyword evidence="2" id="KW-1133">Transmembrane helix</keyword>
<dbReference type="GO" id="GO:0005886">
    <property type="term" value="C:plasma membrane"/>
    <property type="evidence" value="ECO:0007669"/>
    <property type="project" value="TreeGrafter"/>
</dbReference>
<feature type="transmembrane region" description="Helical" evidence="2">
    <location>
        <begin position="52"/>
        <end position="76"/>
    </location>
</feature>
<sequence>MERIELKSINYRLWLVLILTSLIPLVYSTTRIHFLGSLPNSWTFSIAAQVAWLNVGYEVLSEALLVPVAFILGQVISDNRQFRQRASVSLLITIVCYVILTGIVLALTPQLVGAMQQQAELLNRTVDYIRLESVAILLSSVYAFLSLVLVLKNQKKALCGLLIAQMVMTILCDSALVSHFSFSMQLGVNGIAVSNIIVNSVLAIVALIYLSKSGVSLNLNIIEFNHRDWLKEWAIIGWKSGLESFVRNTAFIVMILQLVNQVQQSDTYWVANQFIWGWLLLPVLTLGQLVKQDAATHNGLTSQRVNSYLWLSVGIVATWLLTAPLWQSFITNVMGISDVAPVMHLIGLLVGFYIVFSLNNVIDSYFYGIGRTDLMLYQSLLVNSIFYGGAFALYQMGIFVPTLDRIAIMFGLGITIDTLITWILYSILRRKVNAIYTMMPN</sequence>
<dbReference type="PANTHER" id="PTHR43298:SF2">
    <property type="entry name" value="FMN_FAD EXPORTER YEEO-RELATED"/>
    <property type="match status" value="1"/>
</dbReference>
<comment type="caution">
    <text evidence="3">The sequence shown here is derived from an EMBL/GenBank/DDBJ whole genome shotgun (WGS) entry which is preliminary data.</text>
</comment>
<dbReference type="InterPro" id="IPR050222">
    <property type="entry name" value="MATE_MdtK"/>
</dbReference>
<dbReference type="NCBIfam" id="NF045539">
    <property type="entry name" value="MATE_efflux1"/>
    <property type="match status" value="1"/>
</dbReference>
<reference evidence="3 4" key="1">
    <citation type="submission" date="2018-03" db="EMBL/GenBank/DDBJ databases">
        <title>Whole genome sequencing of Histamine producing bacteria.</title>
        <authorList>
            <person name="Butler K."/>
        </authorList>
    </citation>
    <scope>NUCLEOTIDE SEQUENCE [LARGE SCALE GENOMIC DNA]</scope>
    <source>
        <strain evidence="3 4">Res.4.1</strain>
    </source>
</reference>
<keyword evidence="2" id="KW-0812">Transmembrane</keyword>
<dbReference type="AlphaFoldDB" id="A0A2T3KQ58"/>
<accession>A0A2T3KQ58</accession>
<feature type="transmembrane region" description="Helical" evidence="2">
    <location>
        <begin position="186"/>
        <end position="210"/>
    </location>
</feature>
<protein>
    <submittedName>
        <fullName evidence="3">Multidrug transporter</fullName>
    </submittedName>
</protein>
<feature type="transmembrane region" description="Helical" evidence="2">
    <location>
        <begin position="406"/>
        <end position="428"/>
    </location>
</feature>
<organism evidence="3 4">
    <name type="scientific">Photobacterium leiognathi subsp. mandapamensis</name>
    <name type="common">Photobacterium mandapamensis</name>
    <dbReference type="NCBI Taxonomy" id="48408"/>
    <lineage>
        <taxon>Bacteria</taxon>
        <taxon>Pseudomonadati</taxon>
        <taxon>Pseudomonadota</taxon>
        <taxon>Gammaproteobacteria</taxon>
        <taxon>Vibrionales</taxon>
        <taxon>Vibrionaceae</taxon>
        <taxon>Photobacterium</taxon>
    </lineage>
</organism>